<dbReference type="Proteomes" id="UP000324595">
    <property type="component" value="Unassembled WGS sequence"/>
</dbReference>
<evidence type="ECO:0000259" key="2">
    <source>
        <dbReference type="Pfam" id="PF20584"/>
    </source>
</evidence>
<dbReference type="Pfam" id="PF20584">
    <property type="entry name" value="DUF6787"/>
    <property type="match status" value="1"/>
</dbReference>
<dbReference type="AlphaFoldDB" id="A0A5D3YII6"/>
<dbReference type="InterPro" id="IPR046714">
    <property type="entry name" value="DUF6787"/>
</dbReference>
<keyword evidence="1" id="KW-0812">Transmembrane</keyword>
<gene>
    <name evidence="3" type="ORF">LX73_1008</name>
</gene>
<evidence type="ECO:0000256" key="1">
    <source>
        <dbReference type="SAM" id="Phobius"/>
    </source>
</evidence>
<evidence type="ECO:0000313" key="4">
    <source>
        <dbReference type="Proteomes" id="UP000324595"/>
    </source>
</evidence>
<feature type="transmembrane region" description="Helical" evidence="1">
    <location>
        <begin position="57"/>
        <end position="86"/>
    </location>
</feature>
<name>A0A5D3YII6_9BACT</name>
<feature type="transmembrane region" description="Helical" evidence="1">
    <location>
        <begin position="12"/>
        <end position="37"/>
    </location>
</feature>
<comment type="caution">
    <text evidence="3">The sequence shown here is derived from an EMBL/GenBank/DDBJ whole genome shotgun (WGS) entry which is preliminary data.</text>
</comment>
<protein>
    <recommendedName>
        <fullName evidence="2">DUF6787 domain-containing protein</fullName>
    </recommendedName>
</protein>
<accession>A0A5D3YII6</accession>
<dbReference type="EMBL" id="VNHY01000002">
    <property type="protein sequence ID" value="TYP93308.1"/>
    <property type="molecule type" value="Genomic_DNA"/>
</dbReference>
<dbReference type="OrthoDB" id="1151370at2"/>
<keyword evidence="1" id="KW-1133">Transmembrane helix</keyword>
<sequence>MGELIDKLMERWGVETIGGLLLILFIFSITGMTALYVRKLVFGWLGFSSQTPLVVEILAWVLVVFPSYQILFLFFGFILGQFEFVWNFEKKSLHRIKSLFVRENR</sequence>
<reference evidence="3 4" key="1">
    <citation type="submission" date="2019-07" db="EMBL/GenBank/DDBJ databases">
        <title>Genomic Encyclopedia of Archaeal and Bacterial Type Strains, Phase II (KMG-II): from individual species to whole genera.</title>
        <authorList>
            <person name="Goeker M."/>
        </authorList>
    </citation>
    <scope>NUCLEOTIDE SEQUENCE [LARGE SCALE GENOMIC DNA]</scope>
    <source>
        <strain evidence="3 4">DSM 21935</strain>
    </source>
</reference>
<keyword evidence="1" id="KW-0472">Membrane</keyword>
<dbReference type="RefSeq" id="WP_148898384.1">
    <property type="nucleotide sequence ID" value="NZ_VNHY01000002.1"/>
</dbReference>
<proteinExistence type="predicted"/>
<keyword evidence="4" id="KW-1185">Reference proteome</keyword>
<organism evidence="3 4">
    <name type="scientific">Fodinibius salinus</name>
    <dbReference type="NCBI Taxonomy" id="860790"/>
    <lineage>
        <taxon>Bacteria</taxon>
        <taxon>Pseudomonadati</taxon>
        <taxon>Balneolota</taxon>
        <taxon>Balneolia</taxon>
        <taxon>Balneolales</taxon>
        <taxon>Balneolaceae</taxon>
        <taxon>Fodinibius</taxon>
    </lineage>
</organism>
<evidence type="ECO:0000313" key="3">
    <source>
        <dbReference type="EMBL" id="TYP93308.1"/>
    </source>
</evidence>
<feature type="domain" description="DUF6787" evidence="2">
    <location>
        <begin position="22"/>
        <end position="100"/>
    </location>
</feature>